<evidence type="ECO:0000256" key="1">
    <source>
        <dbReference type="SAM" id="Phobius"/>
    </source>
</evidence>
<sequence length="36" mass="4232">MELIPFLHYGLVSLLVIATIMVLWFAGYVLFRLYND</sequence>
<comment type="caution">
    <text evidence="2">The sequence shown here is derived from an EMBL/GenBank/DDBJ whole genome shotgun (WGS) entry which is preliminary data.</text>
</comment>
<evidence type="ECO:0000313" key="3">
    <source>
        <dbReference type="Proteomes" id="UP000580474"/>
    </source>
</evidence>
<organism evidence="2 3">
    <name type="scientific">Saccharopolyspora gloriosae</name>
    <dbReference type="NCBI Taxonomy" id="455344"/>
    <lineage>
        <taxon>Bacteria</taxon>
        <taxon>Bacillati</taxon>
        <taxon>Actinomycetota</taxon>
        <taxon>Actinomycetes</taxon>
        <taxon>Pseudonocardiales</taxon>
        <taxon>Pseudonocardiaceae</taxon>
        <taxon>Saccharopolyspora</taxon>
    </lineage>
</organism>
<accession>A0A840NS69</accession>
<keyword evidence="1" id="KW-1133">Transmembrane helix</keyword>
<name>A0A840NS69_9PSEU</name>
<keyword evidence="1" id="KW-0812">Transmembrane</keyword>
<keyword evidence="3" id="KW-1185">Reference proteome</keyword>
<dbReference type="EMBL" id="JACHIV010000001">
    <property type="protein sequence ID" value="MBB5072805.1"/>
    <property type="molecule type" value="Genomic_DNA"/>
</dbReference>
<dbReference type="AlphaFoldDB" id="A0A840NS69"/>
<evidence type="ECO:0000313" key="2">
    <source>
        <dbReference type="EMBL" id="MBB5072805.1"/>
    </source>
</evidence>
<protein>
    <submittedName>
        <fullName evidence="2">Uncharacterized protein</fullName>
    </submittedName>
</protein>
<keyword evidence="1" id="KW-0472">Membrane</keyword>
<dbReference type="Proteomes" id="UP000580474">
    <property type="component" value="Unassembled WGS sequence"/>
</dbReference>
<feature type="transmembrane region" description="Helical" evidence="1">
    <location>
        <begin position="6"/>
        <end position="31"/>
    </location>
</feature>
<gene>
    <name evidence="2" type="ORF">BJ969_005893</name>
</gene>
<proteinExistence type="predicted"/>
<reference evidence="2 3" key="1">
    <citation type="submission" date="2020-08" db="EMBL/GenBank/DDBJ databases">
        <title>Sequencing the genomes of 1000 actinobacteria strains.</title>
        <authorList>
            <person name="Klenk H.-P."/>
        </authorList>
    </citation>
    <scope>NUCLEOTIDE SEQUENCE [LARGE SCALE GENOMIC DNA]</scope>
    <source>
        <strain evidence="2 3">DSM 45582</strain>
    </source>
</reference>